<reference evidence="2" key="1">
    <citation type="submission" date="2016-10" db="EMBL/GenBank/DDBJ databases">
        <authorList>
            <person name="Varghese N."/>
            <person name="Submissions S."/>
        </authorList>
    </citation>
    <scope>NUCLEOTIDE SEQUENCE [LARGE SCALE GENOMIC DNA]</scope>
    <source>
        <strain evidence="2">DSM 44718</strain>
    </source>
</reference>
<proteinExistence type="predicted"/>
<accession>A0A1H3TNH2</accession>
<keyword evidence="2" id="KW-1185">Reference proteome</keyword>
<dbReference type="RefSeq" id="WP_090800029.1">
    <property type="nucleotide sequence ID" value="NZ_BOND01000001.1"/>
</dbReference>
<protein>
    <submittedName>
        <fullName evidence="1">HEXXH motif-containing protein</fullName>
    </submittedName>
</protein>
<dbReference type="Proteomes" id="UP000199632">
    <property type="component" value="Unassembled WGS sequence"/>
</dbReference>
<organism evidence="1 2">
    <name type="scientific">Asanoa ishikariensis</name>
    <dbReference type="NCBI Taxonomy" id="137265"/>
    <lineage>
        <taxon>Bacteria</taxon>
        <taxon>Bacillati</taxon>
        <taxon>Actinomycetota</taxon>
        <taxon>Actinomycetes</taxon>
        <taxon>Micromonosporales</taxon>
        <taxon>Micromonosporaceae</taxon>
        <taxon>Asanoa</taxon>
    </lineage>
</organism>
<dbReference type="NCBIfam" id="TIGR04267">
    <property type="entry name" value="mod_HExxH"/>
    <property type="match status" value="1"/>
</dbReference>
<dbReference type="InterPro" id="IPR026337">
    <property type="entry name" value="AKG_HExxH"/>
</dbReference>
<dbReference type="EMBL" id="FNQB01000003">
    <property type="protein sequence ID" value="SDZ51822.1"/>
    <property type="molecule type" value="Genomic_DNA"/>
</dbReference>
<evidence type="ECO:0000313" key="1">
    <source>
        <dbReference type="EMBL" id="SDZ51822.1"/>
    </source>
</evidence>
<dbReference type="AlphaFoldDB" id="A0A1H3TNH2"/>
<dbReference type="OrthoDB" id="796761at2"/>
<sequence length="572" mass="62299">MPDLGADVVSDLGTGFGSAENIALLRQCELAKRTILLRILLTELDAKAPADKAASALPEALDLLRRGPADELLLYPNVGVWLVHCLRRLARPAADATPLWADLAYLGWLAATQLVECRRAGALTVVVRDGVVMLPRLGLARIGDPGLHCVAKLDHRDGLIEISSADRTVTVPDTGAELDGRWLPLRLLGRTRTTGHPVFLDDLDPFRDFFDPYFASRLAGGPPRLSAAQAGVWQEQFSVAMDLLHSDYRGYAGAIDHGLRAVVPLSAEPEPVGMSNTSFDAFGGVNMSAAAGPQQFALSLIHEFQHAKLGVLADQVPLHEPVPRDDLYAPWRDDPRPLNGLLQGIYAHLGVTDFWRVNRRDSARGTLLAHVEFARWRTQVGRALDEARTSPLLTESGRRFVDAMTTATLGWDEPVPDAADRLADESAAAHHVFWRVRNMRVADDDVAALRDRWQAGQPAGPLPPSALATPSIDYRSRLLPGYLRLFGASAGQPPPADAAYAEGDLDTALSLYEQELTQDPWCPQPWAGIALCLRGDAPLWPLLDRAEVVASLYHALDGRCDLPRLVAWLAEG</sequence>
<name>A0A1H3TNH2_9ACTN</name>
<dbReference type="STRING" id="137265.SAMN05421684_6112"/>
<gene>
    <name evidence="1" type="ORF">SAMN05421684_6112</name>
</gene>
<evidence type="ECO:0000313" key="2">
    <source>
        <dbReference type="Proteomes" id="UP000199632"/>
    </source>
</evidence>